<evidence type="ECO:0000256" key="1">
    <source>
        <dbReference type="SAM" id="Phobius"/>
    </source>
</evidence>
<feature type="domain" description="Lnb N-terminal periplasmic" evidence="3">
    <location>
        <begin position="32"/>
        <end position="159"/>
    </location>
</feature>
<keyword evidence="2" id="KW-0732">Signal</keyword>
<evidence type="ECO:0000313" key="5">
    <source>
        <dbReference type="EMBL" id="MDI9240824.1"/>
    </source>
</evidence>
<keyword evidence="1" id="KW-0812">Transmembrane</keyword>
<feature type="transmembrane region" description="Helical" evidence="1">
    <location>
        <begin position="279"/>
        <end position="304"/>
    </location>
</feature>
<comment type="caution">
    <text evidence="5">The sequence shown here is derived from an EMBL/GenBank/DDBJ whole genome shotgun (WGS) entry which is preliminary data.</text>
</comment>
<keyword evidence="6" id="KW-1185">Reference proteome</keyword>
<feature type="domain" description="Lnb-like transmembrane" evidence="4">
    <location>
        <begin position="265"/>
        <end position="359"/>
    </location>
</feature>
<gene>
    <name evidence="5" type="ORF">QLQ15_18130</name>
</gene>
<feature type="transmembrane region" description="Helical" evidence="1">
    <location>
        <begin position="370"/>
        <end position="388"/>
    </location>
</feature>
<dbReference type="RefSeq" id="WP_283214298.1">
    <property type="nucleotide sequence ID" value="NZ_JASGBI010000002.1"/>
</dbReference>
<accession>A0ABT6XKY3</accession>
<dbReference type="InterPro" id="IPR057436">
    <property type="entry name" value="5TMH_Lnb"/>
</dbReference>
<proteinExistence type="predicted"/>
<feature type="signal peptide" evidence="2">
    <location>
        <begin position="1"/>
        <end position="24"/>
    </location>
</feature>
<evidence type="ECO:0000313" key="6">
    <source>
        <dbReference type="Proteomes" id="UP001321580"/>
    </source>
</evidence>
<dbReference type="Proteomes" id="UP001321580">
    <property type="component" value="Unassembled WGS sequence"/>
</dbReference>
<sequence length="392" mass="43928">MRSRFILPALLALLALFAALPAFAATTPRVGVVTMQPGEIFFERFGHNAIVVVEPDTGEATSYNFGYFDPTEPDFISRFVRNDMRYRLAALPFEQDLLQYREEGRGVSVQWLDITPEQARELADALAENAKPENAYYRYQYFDDNCSTRVRDALDRVLGGGLRRQIEGRSHGNTARSEAVRLASPAWWMWLGFDIGLGPSSDQPLPVWGESYVPMRLAAALREVKNSEGRPLVLEEQEVLPHRLPPEPQGGPSRWWPWALVGIALGIAAAWAGRRYPRVVAAAALPFWVLSGVLAVVMLFIWFGTGHTYGWANANLLLMSPLCWLLLPGAWRVLRGRDAGTWFRGTLALIAAGAVLALFAYWLPVQPQRNAHWIALLLPIHLGLLQAFRARR</sequence>
<dbReference type="Pfam" id="PF13387">
    <property type="entry name" value="Lnb_N"/>
    <property type="match status" value="1"/>
</dbReference>
<organism evidence="5 6">
    <name type="scientific">Lysobacter stagni</name>
    <dbReference type="NCBI Taxonomy" id="3045172"/>
    <lineage>
        <taxon>Bacteria</taxon>
        <taxon>Pseudomonadati</taxon>
        <taxon>Pseudomonadota</taxon>
        <taxon>Gammaproteobacteria</taxon>
        <taxon>Lysobacterales</taxon>
        <taxon>Lysobacteraceae</taxon>
        <taxon>Lysobacter</taxon>
    </lineage>
</organism>
<dbReference type="Pfam" id="PF25221">
    <property type="entry name" value="5TMH_Lnb"/>
    <property type="match status" value="1"/>
</dbReference>
<feature type="transmembrane region" description="Helical" evidence="1">
    <location>
        <begin position="255"/>
        <end position="272"/>
    </location>
</feature>
<feature type="transmembrane region" description="Helical" evidence="1">
    <location>
        <begin position="316"/>
        <end position="334"/>
    </location>
</feature>
<keyword evidence="1" id="KW-0472">Membrane</keyword>
<feature type="transmembrane region" description="Helical" evidence="1">
    <location>
        <begin position="346"/>
        <end position="364"/>
    </location>
</feature>
<feature type="chain" id="PRO_5047138133" evidence="2">
    <location>
        <begin position="25"/>
        <end position="392"/>
    </location>
</feature>
<name>A0ABT6XKY3_9GAMM</name>
<evidence type="ECO:0000259" key="4">
    <source>
        <dbReference type="Pfam" id="PF25221"/>
    </source>
</evidence>
<reference evidence="5 6" key="1">
    <citation type="submission" date="2023-05" db="EMBL/GenBank/DDBJ databases">
        <title>Lysobacter sp. strain LF1 Genome sequencing and assembly.</title>
        <authorList>
            <person name="Jung Y."/>
        </authorList>
    </citation>
    <scope>NUCLEOTIDE SEQUENCE [LARGE SCALE GENOMIC DNA]</scope>
    <source>
        <strain evidence="5 6">LF1</strain>
    </source>
</reference>
<evidence type="ECO:0000256" key="2">
    <source>
        <dbReference type="SAM" id="SignalP"/>
    </source>
</evidence>
<protein>
    <submittedName>
        <fullName evidence="5">DUF4105 domain-containing protein</fullName>
    </submittedName>
</protein>
<keyword evidence="1" id="KW-1133">Transmembrane helix</keyword>
<evidence type="ECO:0000259" key="3">
    <source>
        <dbReference type="Pfam" id="PF13387"/>
    </source>
</evidence>
<dbReference type="EMBL" id="JASGBI010000002">
    <property type="protein sequence ID" value="MDI9240824.1"/>
    <property type="molecule type" value="Genomic_DNA"/>
</dbReference>
<dbReference type="InterPro" id="IPR025178">
    <property type="entry name" value="Lnb_N"/>
</dbReference>